<dbReference type="EMBL" id="JACGWL010000004">
    <property type="protein sequence ID" value="KAK4403927.1"/>
    <property type="molecule type" value="Genomic_DNA"/>
</dbReference>
<keyword evidence="4 6" id="KW-0964">Secreted</keyword>
<evidence type="ECO:0000313" key="7">
    <source>
        <dbReference type="EMBL" id="KAK4403927.1"/>
    </source>
</evidence>
<name>A0AAE1X223_9LAMI</name>
<dbReference type="PANTHER" id="PTHR31232">
    <property type="match status" value="1"/>
</dbReference>
<keyword evidence="3 6" id="KW-0713">Self-incompatibility</keyword>
<dbReference type="GO" id="GO:0005576">
    <property type="term" value="C:extracellular region"/>
    <property type="evidence" value="ECO:0007669"/>
    <property type="project" value="UniProtKB-SubCell"/>
</dbReference>
<dbReference type="Proteomes" id="UP001289374">
    <property type="component" value="Unassembled WGS sequence"/>
</dbReference>
<evidence type="ECO:0000256" key="1">
    <source>
        <dbReference type="ARBA" id="ARBA00004613"/>
    </source>
</evidence>
<protein>
    <recommendedName>
        <fullName evidence="6">S-protein homolog</fullName>
    </recommendedName>
</protein>
<keyword evidence="5 6" id="KW-0732">Signal</keyword>
<comment type="similarity">
    <text evidence="2 6">Belongs to the plant self-incompatibility (S1) protein family.</text>
</comment>
<evidence type="ECO:0000256" key="4">
    <source>
        <dbReference type="ARBA" id="ARBA00022525"/>
    </source>
</evidence>
<comment type="subcellular location">
    <subcellularLocation>
        <location evidence="1 6">Secreted</location>
    </subcellularLocation>
</comment>
<keyword evidence="8" id="KW-1185">Reference proteome</keyword>
<evidence type="ECO:0000313" key="8">
    <source>
        <dbReference type="Proteomes" id="UP001289374"/>
    </source>
</evidence>
<dbReference type="GO" id="GO:0060320">
    <property type="term" value="P:rejection of self pollen"/>
    <property type="evidence" value="ECO:0007669"/>
    <property type="project" value="UniProtKB-KW"/>
</dbReference>
<dbReference type="PANTHER" id="PTHR31232:SF155">
    <property type="entry name" value="PLANT SELF-INCOMPATIBILITY PROTEIN S1 FAMILY"/>
    <property type="match status" value="1"/>
</dbReference>
<accession>A0AAE1X223</accession>
<dbReference type="AlphaFoldDB" id="A0AAE1X223"/>
<dbReference type="Pfam" id="PF05938">
    <property type="entry name" value="Self-incomp_S1"/>
    <property type="match status" value="1"/>
</dbReference>
<evidence type="ECO:0000256" key="2">
    <source>
        <dbReference type="ARBA" id="ARBA00005581"/>
    </source>
</evidence>
<evidence type="ECO:0000256" key="6">
    <source>
        <dbReference type="RuleBase" id="RU367044"/>
    </source>
</evidence>
<comment type="caution">
    <text evidence="7">The sequence shown here is derived from an EMBL/GenBank/DDBJ whole genome shotgun (WGS) entry which is preliminary data.</text>
</comment>
<feature type="chain" id="PRO_5041775227" description="S-protein homolog" evidence="6">
    <location>
        <begin position="21"/>
        <end position="124"/>
    </location>
</feature>
<reference evidence="7" key="1">
    <citation type="submission" date="2020-06" db="EMBL/GenBank/DDBJ databases">
        <authorList>
            <person name="Li T."/>
            <person name="Hu X."/>
            <person name="Zhang T."/>
            <person name="Song X."/>
            <person name="Zhang H."/>
            <person name="Dai N."/>
            <person name="Sheng W."/>
            <person name="Hou X."/>
            <person name="Wei L."/>
        </authorList>
    </citation>
    <scope>NUCLEOTIDE SEQUENCE</scope>
    <source>
        <strain evidence="7">K16</strain>
        <tissue evidence="7">Leaf</tissue>
    </source>
</reference>
<proteinExistence type="inferred from homology"/>
<feature type="signal peptide" evidence="6">
    <location>
        <begin position="1"/>
        <end position="20"/>
    </location>
</feature>
<reference evidence="7" key="2">
    <citation type="journal article" date="2024" name="Plant">
        <title>Genomic evolution and insights into agronomic trait innovations of Sesamum species.</title>
        <authorList>
            <person name="Miao H."/>
            <person name="Wang L."/>
            <person name="Qu L."/>
            <person name="Liu H."/>
            <person name="Sun Y."/>
            <person name="Le M."/>
            <person name="Wang Q."/>
            <person name="Wei S."/>
            <person name="Zheng Y."/>
            <person name="Lin W."/>
            <person name="Duan Y."/>
            <person name="Cao H."/>
            <person name="Xiong S."/>
            <person name="Wang X."/>
            <person name="Wei L."/>
            <person name="Li C."/>
            <person name="Ma Q."/>
            <person name="Ju M."/>
            <person name="Zhao R."/>
            <person name="Li G."/>
            <person name="Mu C."/>
            <person name="Tian Q."/>
            <person name="Mei H."/>
            <person name="Zhang T."/>
            <person name="Gao T."/>
            <person name="Zhang H."/>
        </authorList>
    </citation>
    <scope>NUCLEOTIDE SEQUENCE</scope>
    <source>
        <strain evidence="7">K16</strain>
    </source>
</reference>
<evidence type="ECO:0000256" key="3">
    <source>
        <dbReference type="ARBA" id="ARBA00022471"/>
    </source>
</evidence>
<gene>
    <name evidence="7" type="ORF">Sango_0761300</name>
</gene>
<evidence type="ECO:0000256" key="5">
    <source>
        <dbReference type="ARBA" id="ARBA00022729"/>
    </source>
</evidence>
<sequence>MRSAVLLFLFIIANLLHAFASDINRKCVLTPEVFVHVANQLSSDQLTVHCQSKDDDLGIHTFPPNEEYSWSFCDSAVLSTLFYCDISAGSRSKHFDAYTSTTRDVCRDNQCNWFVKDDVVGYAY</sequence>
<dbReference type="InterPro" id="IPR010264">
    <property type="entry name" value="Self-incomp_S1"/>
</dbReference>
<organism evidence="7 8">
    <name type="scientific">Sesamum angolense</name>
    <dbReference type="NCBI Taxonomy" id="2727404"/>
    <lineage>
        <taxon>Eukaryota</taxon>
        <taxon>Viridiplantae</taxon>
        <taxon>Streptophyta</taxon>
        <taxon>Embryophyta</taxon>
        <taxon>Tracheophyta</taxon>
        <taxon>Spermatophyta</taxon>
        <taxon>Magnoliopsida</taxon>
        <taxon>eudicotyledons</taxon>
        <taxon>Gunneridae</taxon>
        <taxon>Pentapetalae</taxon>
        <taxon>asterids</taxon>
        <taxon>lamiids</taxon>
        <taxon>Lamiales</taxon>
        <taxon>Pedaliaceae</taxon>
        <taxon>Sesamum</taxon>
    </lineage>
</organism>